<evidence type="ECO:0000259" key="7">
    <source>
        <dbReference type="PROSITE" id="PS50873"/>
    </source>
</evidence>
<feature type="domain" description="Plant heme peroxidase family profile" evidence="7">
    <location>
        <begin position="117"/>
        <end position="193"/>
    </location>
</feature>
<dbReference type="Gene3D" id="1.10.520.10">
    <property type="match status" value="1"/>
</dbReference>
<dbReference type="GO" id="GO:0046872">
    <property type="term" value="F:metal ion binding"/>
    <property type="evidence" value="ECO:0007669"/>
    <property type="project" value="UniProtKB-UniRule"/>
</dbReference>
<evidence type="ECO:0000256" key="3">
    <source>
        <dbReference type="ARBA" id="ARBA00023002"/>
    </source>
</evidence>
<dbReference type="PANTHER" id="PTHR31356">
    <property type="entry name" value="THYLAKOID LUMENAL 29 KDA PROTEIN, CHLOROPLASTIC-RELATED"/>
    <property type="match status" value="1"/>
</dbReference>
<evidence type="ECO:0000256" key="6">
    <source>
        <dbReference type="SAM" id="SignalP"/>
    </source>
</evidence>
<sequence>MRYLALAVLTSVSTADYVWPGEHDHMEDLLYLQFGFNRFGFVDGILSCGFGQSVQGSQNSAEWIRTAYHDMATADVEAGTGGLDMSIMFELNRDENRGNAFGNTFGHLANFYATRSSGADLLARVCWRSRSVCGGYDVLLRVGRIDATEAGRSGVPEPQQDLDTHTKMFAMQGFNQTEMIELVACGHTLGGVHHEDFPEITGVDTKGQVTHFEYGNSNTAFDNQVVTEYLQGNTSNPLVSGSNDTTNSDKRIFAAGGNKTMQALSDPTYFQERCQSLMTRMIDTVPSTVTLSEPLTPIDIKPYINMLALNTKGTLDFSGYIRVRYGADTGRSADDLAAYITYTDRSGKNVSTPINGVRSTYQGGTAVGFHDTNFVFFAWDTQLDAAAGISKFHIHVTTKSTNETVVYENGGAGFPVQDTVLYQRHQSCLSFAQNGNGGWDGSITVVAAVRSDALNASASAVLALHFASHVSQGAGLDRLEVQVEKFVRTEQTVAGYELFEAKGMAINQRSDSTTFDIVLDEATKVDFQLTSPLKQESCKPLVQ</sequence>
<keyword evidence="6" id="KW-0732">Signal</keyword>
<feature type="chain" id="PRO_5025543184" description="Peroxidase" evidence="6">
    <location>
        <begin position="16"/>
        <end position="543"/>
    </location>
</feature>
<proteinExistence type="inferred from homology"/>
<dbReference type="InterPro" id="IPR044831">
    <property type="entry name" value="Ccp1-like"/>
</dbReference>
<dbReference type="GO" id="GO:0020037">
    <property type="term" value="F:heme binding"/>
    <property type="evidence" value="ECO:0007669"/>
    <property type="project" value="UniProtKB-UniRule"/>
</dbReference>
<comment type="similarity">
    <text evidence="4">Belongs to the peroxidase family.</text>
</comment>
<keyword evidence="9" id="KW-1185">Reference proteome</keyword>
<dbReference type="EC" id="1.11.1.-" evidence="5"/>
<dbReference type="PROSITE" id="PS50873">
    <property type="entry name" value="PEROXIDASE_4"/>
    <property type="match status" value="1"/>
</dbReference>
<evidence type="ECO:0000256" key="2">
    <source>
        <dbReference type="ARBA" id="ARBA00022617"/>
    </source>
</evidence>
<name>A0A6A5UMQ3_9PLEO</name>
<reference evidence="8" key="1">
    <citation type="journal article" date="2020" name="Stud. Mycol.">
        <title>101 Dothideomycetes genomes: a test case for predicting lifestyles and emergence of pathogens.</title>
        <authorList>
            <person name="Haridas S."/>
            <person name="Albert R."/>
            <person name="Binder M."/>
            <person name="Bloem J."/>
            <person name="Labutti K."/>
            <person name="Salamov A."/>
            <person name="Andreopoulos B."/>
            <person name="Baker S."/>
            <person name="Barry K."/>
            <person name="Bills G."/>
            <person name="Bluhm B."/>
            <person name="Cannon C."/>
            <person name="Castanera R."/>
            <person name="Culley D."/>
            <person name="Daum C."/>
            <person name="Ezra D."/>
            <person name="Gonzalez J."/>
            <person name="Henrissat B."/>
            <person name="Kuo A."/>
            <person name="Liang C."/>
            <person name="Lipzen A."/>
            <person name="Lutzoni F."/>
            <person name="Magnuson J."/>
            <person name="Mondo S."/>
            <person name="Nolan M."/>
            <person name="Ohm R."/>
            <person name="Pangilinan J."/>
            <person name="Park H.-J."/>
            <person name="Ramirez L."/>
            <person name="Alfaro M."/>
            <person name="Sun H."/>
            <person name="Tritt A."/>
            <person name="Yoshinaga Y."/>
            <person name="Zwiers L.-H."/>
            <person name="Turgeon B."/>
            <person name="Goodwin S."/>
            <person name="Spatafora J."/>
            <person name="Crous P."/>
            <person name="Grigoriev I."/>
        </authorList>
    </citation>
    <scope>NUCLEOTIDE SEQUENCE</scope>
    <source>
        <strain evidence="8">CBS 107.79</strain>
    </source>
</reference>
<dbReference type="GO" id="GO:0004601">
    <property type="term" value="F:peroxidase activity"/>
    <property type="evidence" value="ECO:0007669"/>
    <property type="project" value="UniProtKB-KW"/>
</dbReference>
<dbReference type="InterPro" id="IPR010255">
    <property type="entry name" value="Haem_peroxidase_sf"/>
</dbReference>
<keyword evidence="1 5" id="KW-0575">Peroxidase</keyword>
<dbReference type="GO" id="GO:0034599">
    <property type="term" value="P:cellular response to oxidative stress"/>
    <property type="evidence" value="ECO:0007669"/>
    <property type="project" value="InterPro"/>
</dbReference>
<evidence type="ECO:0000256" key="4">
    <source>
        <dbReference type="RuleBase" id="RU004241"/>
    </source>
</evidence>
<dbReference type="GO" id="GO:0042744">
    <property type="term" value="P:hydrogen peroxide catabolic process"/>
    <property type="evidence" value="ECO:0007669"/>
    <property type="project" value="TreeGrafter"/>
</dbReference>
<dbReference type="Pfam" id="PF00141">
    <property type="entry name" value="peroxidase"/>
    <property type="match status" value="1"/>
</dbReference>
<dbReference type="PANTHER" id="PTHR31356:SF53">
    <property type="entry name" value="HEME PEROXIDASE"/>
    <property type="match status" value="1"/>
</dbReference>
<dbReference type="EMBL" id="ML976758">
    <property type="protein sequence ID" value="KAF1965650.1"/>
    <property type="molecule type" value="Genomic_DNA"/>
</dbReference>
<feature type="signal peptide" evidence="6">
    <location>
        <begin position="1"/>
        <end position="15"/>
    </location>
</feature>
<keyword evidence="2" id="KW-0408">Iron</keyword>
<dbReference type="GO" id="GO:0000302">
    <property type="term" value="P:response to reactive oxygen species"/>
    <property type="evidence" value="ECO:0007669"/>
    <property type="project" value="TreeGrafter"/>
</dbReference>
<keyword evidence="2" id="KW-0479">Metal-binding</keyword>
<evidence type="ECO:0000256" key="5">
    <source>
        <dbReference type="RuleBase" id="RU363051"/>
    </source>
</evidence>
<dbReference type="SUPFAM" id="SSF48113">
    <property type="entry name" value="Heme-dependent peroxidases"/>
    <property type="match status" value="1"/>
</dbReference>
<protein>
    <recommendedName>
        <fullName evidence="5">Peroxidase</fullName>
        <ecNumber evidence="5">1.11.1.-</ecNumber>
    </recommendedName>
</protein>
<keyword evidence="2" id="KW-0349">Heme</keyword>
<evidence type="ECO:0000313" key="8">
    <source>
        <dbReference type="EMBL" id="KAF1965650.1"/>
    </source>
</evidence>
<evidence type="ECO:0000313" key="9">
    <source>
        <dbReference type="Proteomes" id="UP000800036"/>
    </source>
</evidence>
<dbReference type="InterPro" id="IPR002016">
    <property type="entry name" value="Haem_peroxidase"/>
</dbReference>
<organism evidence="8 9">
    <name type="scientific">Bimuria novae-zelandiae CBS 107.79</name>
    <dbReference type="NCBI Taxonomy" id="1447943"/>
    <lineage>
        <taxon>Eukaryota</taxon>
        <taxon>Fungi</taxon>
        <taxon>Dikarya</taxon>
        <taxon>Ascomycota</taxon>
        <taxon>Pezizomycotina</taxon>
        <taxon>Dothideomycetes</taxon>
        <taxon>Pleosporomycetidae</taxon>
        <taxon>Pleosporales</taxon>
        <taxon>Massarineae</taxon>
        <taxon>Didymosphaeriaceae</taxon>
        <taxon>Bimuria</taxon>
    </lineage>
</organism>
<accession>A0A6A5UMQ3</accession>
<keyword evidence="3 5" id="KW-0560">Oxidoreductase</keyword>
<evidence type="ECO:0000256" key="1">
    <source>
        <dbReference type="ARBA" id="ARBA00022559"/>
    </source>
</evidence>
<dbReference type="Proteomes" id="UP000800036">
    <property type="component" value="Unassembled WGS sequence"/>
</dbReference>
<dbReference type="AlphaFoldDB" id="A0A6A5UMQ3"/>
<gene>
    <name evidence="8" type="ORF">BU23DRAFT_488871</name>
</gene>
<dbReference type="OrthoDB" id="5985073at2759"/>